<dbReference type="GO" id="GO:0004722">
    <property type="term" value="F:protein serine/threonine phosphatase activity"/>
    <property type="evidence" value="ECO:0007669"/>
    <property type="project" value="InterPro"/>
</dbReference>
<dbReference type="PROSITE" id="PS51746">
    <property type="entry name" value="PPM_2"/>
    <property type="match status" value="1"/>
</dbReference>
<dbReference type="CDD" id="cd00143">
    <property type="entry name" value="PP2Cc"/>
    <property type="match status" value="1"/>
</dbReference>
<dbReference type="eggNOG" id="COG0631">
    <property type="taxonomic scope" value="Bacteria"/>
</dbReference>
<dbReference type="PANTHER" id="PTHR13832">
    <property type="entry name" value="PROTEIN PHOSPHATASE 2C"/>
    <property type="match status" value="1"/>
</dbReference>
<proteinExistence type="predicted"/>
<feature type="domain" description="PPM-type phosphatase" evidence="1">
    <location>
        <begin position="8"/>
        <end position="236"/>
    </location>
</feature>
<accession>Q0FKW3</accession>
<dbReference type="Gene3D" id="3.60.40.10">
    <property type="entry name" value="PPM-type phosphatase domain"/>
    <property type="match status" value="1"/>
</dbReference>
<name>Q0FKW3_SALBH</name>
<dbReference type="InterPro" id="IPR001932">
    <property type="entry name" value="PPM-type_phosphatase-like_dom"/>
</dbReference>
<dbReference type="Proteomes" id="UP000006230">
    <property type="component" value="Unassembled WGS sequence"/>
</dbReference>
<dbReference type="Pfam" id="PF00481">
    <property type="entry name" value="PP2C"/>
    <property type="match status" value="1"/>
</dbReference>
<dbReference type="SMART" id="SM00332">
    <property type="entry name" value="PP2Cc"/>
    <property type="match status" value="1"/>
</dbReference>
<sequence>MPVPSFQGAGLTHTGCVREENEDSILTDPAGLLWAVADGMGGYGHGAMASDMVIDQVTLVSDFAPPVPTIRARLQQANRAIHAKAQSPGIGQMGATAVVMLIQNSTAHIAWAGDCRAYLMRAGQLRLLTRDHTVVQEMVDQGLLKDGDRNRHPQRHVVTRAVGAEPDLEVDDTAVPLVPGDRILLCSDGLTAGLADQTIANLMHLDAPPREICAELVRACIEAGAPDNVSVICVFASEG</sequence>
<evidence type="ECO:0000313" key="3">
    <source>
        <dbReference type="Proteomes" id="UP000006230"/>
    </source>
</evidence>
<reference evidence="2 3" key="1">
    <citation type="journal article" date="2010" name="J. Bacteriol.">
        <title>Genome sequences of Pelagibaca bermudensis HTCC2601T and Maritimibacter alkaliphilus HTCC2654T, the type strains of two marine Roseobacter genera.</title>
        <authorList>
            <person name="Thrash J.C."/>
            <person name="Cho J.C."/>
            <person name="Ferriera S."/>
            <person name="Johnson J."/>
            <person name="Vergin K.L."/>
            <person name="Giovannoni S.J."/>
        </authorList>
    </citation>
    <scope>NUCLEOTIDE SEQUENCE [LARGE SCALE GENOMIC DNA]</scope>
    <source>
        <strain evidence="3">DSM 26914 / JCM 13377 / KCTC 12554 / HTCC2601</strain>
    </source>
</reference>
<comment type="caution">
    <text evidence="2">The sequence shown here is derived from an EMBL/GenBank/DDBJ whole genome shotgun (WGS) entry which is preliminary data.</text>
</comment>
<keyword evidence="3" id="KW-1185">Reference proteome</keyword>
<dbReference type="SUPFAM" id="SSF81606">
    <property type="entry name" value="PP2C-like"/>
    <property type="match status" value="1"/>
</dbReference>
<organism evidence="2 3">
    <name type="scientific">Salipiger bermudensis (strain DSM 26914 / JCM 13377 / KCTC 12554 / HTCC2601)</name>
    <name type="common">Pelagibaca bermudensis</name>
    <dbReference type="NCBI Taxonomy" id="314265"/>
    <lineage>
        <taxon>Bacteria</taxon>
        <taxon>Pseudomonadati</taxon>
        <taxon>Pseudomonadota</taxon>
        <taxon>Alphaproteobacteria</taxon>
        <taxon>Rhodobacterales</taxon>
        <taxon>Roseobacteraceae</taxon>
        <taxon>Salipiger</taxon>
    </lineage>
</organism>
<dbReference type="SMART" id="SM00331">
    <property type="entry name" value="PP2C_SIG"/>
    <property type="match status" value="1"/>
</dbReference>
<evidence type="ECO:0000313" key="2">
    <source>
        <dbReference type="EMBL" id="EAU44792.1"/>
    </source>
</evidence>
<dbReference type="AlphaFoldDB" id="Q0FKW3"/>
<dbReference type="STRING" id="314265.R2601_22152"/>
<dbReference type="PANTHER" id="PTHR13832:SF827">
    <property type="entry name" value="PROTEIN PHOSPHATASE 1L"/>
    <property type="match status" value="1"/>
</dbReference>
<evidence type="ECO:0000259" key="1">
    <source>
        <dbReference type="PROSITE" id="PS51746"/>
    </source>
</evidence>
<dbReference type="EMBL" id="AATQ01000037">
    <property type="protein sequence ID" value="EAU44792.1"/>
    <property type="molecule type" value="Genomic_DNA"/>
</dbReference>
<dbReference type="InterPro" id="IPR036457">
    <property type="entry name" value="PPM-type-like_dom_sf"/>
</dbReference>
<protein>
    <submittedName>
        <fullName evidence="2">Protein phosphatase 2C-like protein</fullName>
    </submittedName>
</protein>
<dbReference type="HOGENOM" id="CLU_034545_4_1_5"/>
<dbReference type="InterPro" id="IPR015655">
    <property type="entry name" value="PP2C"/>
</dbReference>
<gene>
    <name evidence="2" type="ORF">R2601_22152</name>
</gene>